<name>A0A1F6MAG9_9BACT</name>
<dbReference type="EMBL" id="MFQA01000035">
    <property type="protein sequence ID" value="OGH68637.1"/>
    <property type="molecule type" value="Genomic_DNA"/>
</dbReference>
<evidence type="ECO:0000313" key="1">
    <source>
        <dbReference type="EMBL" id="OGH68637.1"/>
    </source>
</evidence>
<dbReference type="Proteomes" id="UP000176413">
    <property type="component" value="Unassembled WGS sequence"/>
</dbReference>
<reference evidence="1 2" key="1">
    <citation type="journal article" date="2016" name="Nat. Commun.">
        <title>Thousands of microbial genomes shed light on interconnected biogeochemical processes in an aquifer system.</title>
        <authorList>
            <person name="Anantharaman K."/>
            <person name="Brown C.T."/>
            <person name="Hug L.A."/>
            <person name="Sharon I."/>
            <person name="Castelle C.J."/>
            <person name="Probst A.J."/>
            <person name="Thomas B.C."/>
            <person name="Singh A."/>
            <person name="Wilkins M.J."/>
            <person name="Karaoz U."/>
            <person name="Brodie E.L."/>
            <person name="Williams K.H."/>
            <person name="Hubbard S.S."/>
            <person name="Banfield J.F."/>
        </authorList>
    </citation>
    <scope>NUCLEOTIDE SEQUENCE [LARGE SCALE GENOMIC DNA]</scope>
</reference>
<organism evidence="1 2">
    <name type="scientific">Candidatus Magasanikbacteria bacterium RIFCSPHIGHO2_02_FULL_45_10</name>
    <dbReference type="NCBI Taxonomy" id="1798679"/>
    <lineage>
        <taxon>Bacteria</taxon>
        <taxon>Candidatus Magasanikiibacteriota</taxon>
    </lineage>
</organism>
<accession>A0A1F6MAG9</accession>
<comment type="caution">
    <text evidence="1">The sequence shown here is derived from an EMBL/GenBank/DDBJ whole genome shotgun (WGS) entry which is preliminary data.</text>
</comment>
<gene>
    <name evidence="1" type="ORF">A3D53_00290</name>
</gene>
<proteinExistence type="predicted"/>
<evidence type="ECO:0000313" key="2">
    <source>
        <dbReference type="Proteomes" id="UP000176413"/>
    </source>
</evidence>
<dbReference type="AlphaFoldDB" id="A0A1F6MAG9"/>
<protein>
    <submittedName>
        <fullName evidence="1">Uncharacterized protein</fullName>
    </submittedName>
</protein>
<sequence length="112" mass="12457">MDKACAWFVVIVVVLFLGLSLSHIGSTNQGQHTGYISAVEKSGLIWKTWRAYVKTDPQSSQEDDYCVEDDAIVSALQSAQESRKIVTVSYSLPRLVFKWQCGGESSIIRSIQ</sequence>